<reference evidence="2" key="2">
    <citation type="submission" date="2025-09" db="UniProtKB">
        <authorList>
            <consortium name="Ensembl"/>
        </authorList>
    </citation>
    <scope>IDENTIFICATION</scope>
</reference>
<proteinExistence type="predicted"/>
<feature type="compositionally biased region" description="Low complexity" evidence="1">
    <location>
        <begin position="53"/>
        <end position="79"/>
    </location>
</feature>
<sequence length="99" mass="10418">MNKAPQPTGPPPARSPGLPQPAFPPGQTAPVVFSTPQATQMNTPSQPRQHFYPSRAQPPSSAASRVQSAFPASVAPAPVLMNQPPQIAPKRERKTVSSS</sequence>
<name>A0A8C6HBL5_MUSSI</name>
<organism evidence="2 3">
    <name type="scientific">Mus spicilegus</name>
    <name type="common">Mound-building mouse</name>
    <dbReference type="NCBI Taxonomy" id="10103"/>
    <lineage>
        <taxon>Eukaryota</taxon>
        <taxon>Metazoa</taxon>
        <taxon>Chordata</taxon>
        <taxon>Craniata</taxon>
        <taxon>Vertebrata</taxon>
        <taxon>Euteleostomi</taxon>
        <taxon>Mammalia</taxon>
        <taxon>Eutheria</taxon>
        <taxon>Euarchontoglires</taxon>
        <taxon>Glires</taxon>
        <taxon>Rodentia</taxon>
        <taxon>Myomorpha</taxon>
        <taxon>Muroidea</taxon>
        <taxon>Muridae</taxon>
        <taxon>Murinae</taxon>
        <taxon>Mus</taxon>
        <taxon>Mus</taxon>
    </lineage>
</organism>
<evidence type="ECO:0008006" key="4">
    <source>
        <dbReference type="Google" id="ProtNLM"/>
    </source>
</evidence>
<dbReference type="GeneTree" id="ENSGT00940000154648"/>
<reference evidence="2" key="1">
    <citation type="submission" date="2025-08" db="UniProtKB">
        <authorList>
            <consortium name="Ensembl"/>
        </authorList>
    </citation>
    <scope>IDENTIFICATION</scope>
</reference>
<dbReference type="AlphaFoldDB" id="A0A8C6HBL5"/>
<accession>A0A8C6HBL5</accession>
<dbReference type="Ensembl" id="ENSMSIT00000023277.1">
    <property type="protein sequence ID" value="ENSMSIP00000018420.1"/>
    <property type="gene ID" value="ENSMSIG00000015696.1"/>
</dbReference>
<feature type="region of interest" description="Disordered" evidence="1">
    <location>
        <begin position="1"/>
        <end position="99"/>
    </location>
</feature>
<feature type="compositionally biased region" description="Polar residues" evidence="1">
    <location>
        <begin position="34"/>
        <end position="48"/>
    </location>
</feature>
<evidence type="ECO:0000256" key="1">
    <source>
        <dbReference type="SAM" id="MobiDB-lite"/>
    </source>
</evidence>
<feature type="compositionally biased region" description="Pro residues" evidence="1">
    <location>
        <begin position="7"/>
        <end position="24"/>
    </location>
</feature>
<protein>
    <recommendedName>
        <fullName evidence="4">Eukaryotic translation initiation factor 4 gamma 1</fullName>
    </recommendedName>
</protein>
<keyword evidence="3" id="KW-1185">Reference proteome</keyword>
<dbReference type="Proteomes" id="UP000694415">
    <property type="component" value="Unplaced"/>
</dbReference>
<evidence type="ECO:0000313" key="3">
    <source>
        <dbReference type="Proteomes" id="UP000694415"/>
    </source>
</evidence>
<evidence type="ECO:0000313" key="2">
    <source>
        <dbReference type="Ensembl" id="ENSMSIP00000018420.1"/>
    </source>
</evidence>